<evidence type="ECO:0000259" key="2">
    <source>
        <dbReference type="Pfam" id="PF13240"/>
    </source>
</evidence>
<feature type="compositionally biased region" description="Basic and acidic residues" evidence="1">
    <location>
        <begin position="250"/>
        <end position="269"/>
    </location>
</feature>
<organism evidence="3">
    <name type="scientific">marine metagenome</name>
    <dbReference type="NCBI Taxonomy" id="408172"/>
    <lineage>
        <taxon>unclassified sequences</taxon>
        <taxon>metagenomes</taxon>
        <taxon>ecological metagenomes</taxon>
    </lineage>
</organism>
<protein>
    <recommendedName>
        <fullName evidence="2">Zinc-ribbon domain-containing protein</fullName>
    </recommendedName>
</protein>
<evidence type="ECO:0000313" key="3">
    <source>
        <dbReference type="EMBL" id="SVB60123.1"/>
    </source>
</evidence>
<evidence type="ECO:0000256" key="1">
    <source>
        <dbReference type="SAM" id="MobiDB-lite"/>
    </source>
</evidence>
<dbReference type="AlphaFoldDB" id="A0A382FD26"/>
<feature type="compositionally biased region" description="Basic and acidic residues" evidence="1">
    <location>
        <begin position="120"/>
        <end position="134"/>
    </location>
</feature>
<dbReference type="Pfam" id="PF13240">
    <property type="entry name" value="Zn_Ribbon_1"/>
    <property type="match status" value="1"/>
</dbReference>
<accession>A0A382FD26</accession>
<feature type="region of interest" description="Disordered" evidence="1">
    <location>
        <begin position="104"/>
        <end position="136"/>
    </location>
</feature>
<feature type="domain" description="Zinc-ribbon" evidence="2">
    <location>
        <begin position="80"/>
        <end position="100"/>
    </location>
</feature>
<sequence>MRSLIDDIEELLALEKGDRYRLIDMRVRLEKNKRLYISDREFLENLVKTHLGRRGLSPDPDSPLASVRAGPATETSADTCTKCGSEISADEMFCTVCGAKREEPNTVATPDVPKPTTQPKLEEYEKETEKDAKAEGFSISADGEVGEQTTRDVAKIKPEPEAVTKPETNLDTCTNCNFKMAVNEMFCINCGAKRETDSTLSAPKPIPQPKAKPETESKPKPKPKPKAKPKPKTATRKPTKKKAVHVKKSRKEELEEYEKKYLKKVETTAKKPKPTVAAEETSDSPEGEKPKLSLCVRCGGVISEEEKFCTNCGSTR</sequence>
<dbReference type="EMBL" id="UINC01048956">
    <property type="protein sequence ID" value="SVB60123.1"/>
    <property type="molecule type" value="Genomic_DNA"/>
</dbReference>
<feature type="region of interest" description="Disordered" evidence="1">
    <location>
        <begin position="196"/>
        <end position="291"/>
    </location>
</feature>
<proteinExistence type="predicted"/>
<gene>
    <name evidence="3" type="ORF">METZ01_LOCUS212977</name>
</gene>
<name>A0A382FD26_9ZZZZ</name>
<reference evidence="3" key="1">
    <citation type="submission" date="2018-05" db="EMBL/GenBank/DDBJ databases">
        <authorList>
            <person name="Lanie J.A."/>
            <person name="Ng W.-L."/>
            <person name="Kazmierczak K.M."/>
            <person name="Andrzejewski T.M."/>
            <person name="Davidsen T.M."/>
            <person name="Wayne K.J."/>
            <person name="Tettelin H."/>
            <person name="Glass J.I."/>
            <person name="Rusch D."/>
            <person name="Podicherti R."/>
            <person name="Tsui H.-C.T."/>
            <person name="Winkler M.E."/>
        </authorList>
    </citation>
    <scope>NUCLEOTIDE SEQUENCE</scope>
</reference>
<dbReference type="InterPro" id="IPR026870">
    <property type="entry name" value="Zinc_ribbon_dom"/>
</dbReference>
<feature type="region of interest" description="Disordered" evidence="1">
    <location>
        <begin position="52"/>
        <end position="78"/>
    </location>
</feature>
<feature type="compositionally biased region" description="Basic residues" evidence="1">
    <location>
        <begin position="220"/>
        <end position="249"/>
    </location>
</feature>